<feature type="binding site" evidence="6">
    <location>
        <position position="47"/>
    </location>
    <ligand>
        <name>ATP</name>
        <dbReference type="ChEBI" id="CHEBI:30616"/>
    </ligand>
</feature>
<dbReference type="InterPro" id="IPR000719">
    <property type="entry name" value="Prot_kinase_dom"/>
</dbReference>
<dbReference type="Pfam" id="PF00069">
    <property type="entry name" value="Pkinase"/>
    <property type="match status" value="1"/>
</dbReference>
<dbReference type="GO" id="GO:0004674">
    <property type="term" value="F:protein serine/threonine kinase activity"/>
    <property type="evidence" value="ECO:0007669"/>
    <property type="project" value="UniProtKB-KW"/>
</dbReference>
<reference evidence="8" key="1">
    <citation type="journal article" date="2023" name="Nat. Commun.">
        <title>Diploid and tetraploid genomes of Acorus and the evolution of monocots.</title>
        <authorList>
            <person name="Ma L."/>
            <person name="Liu K.W."/>
            <person name="Li Z."/>
            <person name="Hsiao Y.Y."/>
            <person name="Qi Y."/>
            <person name="Fu T."/>
            <person name="Tang G.D."/>
            <person name="Zhang D."/>
            <person name="Sun W.H."/>
            <person name="Liu D.K."/>
            <person name="Li Y."/>
            <person name="Chen G.Z."/>
            <person name="Liu X.D."/>
            <person name="Liao X.Y."/>
            <person name="Jiang Y.T."/>
            <person name="Yu X."/>
            <person name="Hao Y."/>
            <person name="Huang J."/>
            <person name="Zhao X.W."/>
            <person name="Ke S."/>
            <person name="Chen Y.Y."/>
            <person name="Wu W.L."/>
            <person name="Hsu J.L."/>
            <person name="Lin Y.F."/>
            <person name="Huang M.D."/>
            <person name="Li C.Y."/>
            <person name="Huang L."/>
            <person name="Wang Z.W."/>
            <person name="Zhao X."/>
            <person name="Zhong W.Y."/>
            <person name="Peng D.H."/>
            <person name="Ahmad S."/>
            <person name="Lan S."/>
            <person name="Zhang J.S."/>
            <person name="Tsai W.C."/>
            <person name="Van de Peer Y."/>
            <person name="Liu Z.J."/>
        </authorList>
    </citation>
    <scope>NUCLEOTIDE SEQUENCE</scope>
    <source>
        <strain evidence="8">CP</strain>
    </source>
</reference>
<keyword evidence="9" id="KW-1185">Reference proteome</keyword>
<evidence type="ECO:0000256" key="4">
    <source>
        <dbReference type="ARBA" id="ARBA00022777"/>
    </source>
</evidence>
<organism evidence="8 9">
    <name type="scientific">Acorus calamus</name>
    <name type="common">Sweet flag</name>
    <dbReference type="NCBI Taxonomy" id="4465"/>
    <lineage>
        <taxon>Eukaryota</taxon>
        <taxon>Viridiplantae</taxon>
        <taxon>Streptophyta</taxon>
        <taxon>Embryophyta</taxon>
        <taxon>Tracheophyta</taxon>
        <taxon>Spermatophyta</taxon>
        <taxon>Magnoliopsida</taxon>
        <taxon>Liliopsida</taxon>
        <taxon>Acoraceae</taxon>
        <taxon>Acorus</taxon>
    </lineage>
</organism>
<evidence type="ECO:0000313" key="8">
    <source>
        <dbReference type="EMBL" id="KAK1308074.1"/>
    </source>
</evidence>
<accession>A0AAV9E3W1</accession>
<dbReference type="GO" id="GO:0005524">
    <property type="term" value="F:ATP binding"/>
    <property type="evidence" value="ECO:0007669"/>
    <property type="project" value="UniProtKB-UniRule"/>
</dbReference>
<dbReference type="Proteomes" id="UP001180020">
    <property type="component" value="Unassembled WGS sequence"/>
</dbReference>
<evidence type="ECO:0000256" key="2">
    <source>
        <dbReference type="ARBA" id="ARBA00022679"/>
    </source>
</evidence>
<dbReference type="PROSITE" id="PS00107">
    <property type="entry name" value="PROTEIN_KINASE_ATP"/>
    <property type="match status" value="1"/>
</dbReference>
<keyword evidence="1" id="KW-0723">Serine/threonine-protein kinase</keyword>
<dbReference type="PROSITE" id="PS50011">
    <property type="entry name" value="PROTEIN_KINASE_DOM"/>
    <property type="match status" value="1"/>
</dbReference>
<dbReference type="InterPro" id="IPR017441">
    <property type="entry name" value="Protein_kinase_ATP_BS"/>
</dbReference>
<proteinExistence type="predicted"/>
<dbReference type="AlphaFoldDB" id="A0AAV9E3W1"/>
<dbReference type="Gene3D" id="3.30.200.20">
    <property type="entry name" value="Phosphorylase Kinase, domain 1"/>
    <property type="match status" value="1"/>
</dbReference>
<dbReference type="PANTHER" id="PTHR27002">
    <property type="entry name" value="RECEPTOR-LIKE SERINE/THREONINE-PROTEIN KINASE SD1-8"/>
    <property type="match status" value="1"/>
</dbReference>
<name>A0AAV9E3W1_ACOCL</name>
<evidence type="ECO:0000256" key="6">
    <source>
        <dbReference type="PROSITE-ProRule" id="PRU10141"/>
    </source>
</evidence>
<feature type="domain" description="Protein kinase" evidence="7">
    <location>
        <begin position="19"/>
        <end position="114"/>
    </location>
</feature>
<keyword evidence="3 6" id="KW-0547">Nucleotide-binding</keyword>
<evidence type="ECO:0000256" key="1">
    <source>
        <dbReference type="ARBA" id="ARBA00022527"/>
    </source>
</evidence>
<dbReference type="InterPro" id="IPR011009">
    <property type="entry name" value="Kinase-like_dom_sf"/>
</dbReference>
<protein>
    <submittedName>
        <fullName evidence="8">G-type lectin S-receptor-like serine/threonine-protein kinase</fullName>
    </submittedName>
</protein>
<dbReference type="SUPFAM" id="SSF56112">
    <property type="entry name" value="Protein kinase-like (PK-like)"/>
    <property type="match status" value="1"/>
</dbReference>
<dbReference type="EMBL" id="JAUJYO010000009">
    <property type="protein sequence ID" value="KAK1308074.1"/>
    <property type="molecule type" value="Genomic_DNA"/>
</dbReference>
<evidence type="ECO:0000313" key="9">
    <source>
        <dbReference type="Proteomes" id="UP001180020"/>
    </source>
</evidence>
<keyword evidence="4 8" id="KW-0418">Kinase</keyword>
<reference evidence="8" key="2">
    <citation type="submission" date="2023-06" db="EMBL/GenBank/DDBJ databases">
        <authorList>
            <person name="Ma L."/>
            <person name="Liu K.-W."/>
            <person name="Li Z."/>
            <person name="Hsiao Y.-Y."/>
            <person name="Qi Y."/>
            <person name="Fu T."/>
            <person name="Tang G."/>
            <person name="Zhang D."/>
            <person name="Sun W.-H."/>
            <person name="Liu D.-K."/>
            <person name="Li Y."/>
            <person name="Chen G.-Z."/>
            <person name="Liu X.-D."/>
            <person name="Liao X.-Y."/>
            <person name="Jiang Y.-T."/>
            <person name="Yu X."/>
            <person name="Hao Y."/>
            <person name="Huang J."/>
            <person name="Zhao X.-W."/>
            <person name="Ke S."/>
            <person name="Chen Y.-Y."/>
            <person name="Wu W.-L."/>
            <person name="Hsu J.-L."/>
            <person name="Lin Y.-F."/>
            <person name="Huang M.-D."/>
            <person name="Li C.-Y."/>
            <person name="Huang L."/>
            <person name="Wang Z.-W."/>
            <person name="Zhao X."/>
            <person name="Zhong W.-Y."/>
            <person name="Peng D.-H."/>
            <person name="Ahmad S."/>
            <person name="Lan S."/>
            <person name="Zhang J.-S."/>
            <person name="Tsai W.-C."/>
            <person name="Van De Peer Y."/>
            <person name="Liu Z.-J."/>
        </authorList>
    </citation>
    <scope>NUCLEOTIDE SEQUENCE</scope>
    <source>
        <strain evidence="8">CP</strain>
        <tissue evidence="8">Leaves</tissue>
    </source>
</reference>
<keyword evidence="5 6" id="KW-0067">ATP-binding</keyword>
<comment type="caution">
    <text evidence="8">The sequence shown here is derived from an EMBL/GenBank/DDBJ whole genome shotgun (WGS) entry which is preliminary data.</text>
</comment>
<evidence type="ECO:0000259" key="7">
    <source>
        <dbReference type="PROSITE" id="PS50011"/>
    </source>
</evidence>
<dbReference type="PANTHER" id="PTHR27002:SF1040">
    <property type="entry name" value="OS07G0538400 PROTEIN"/>
    <property type="match status" value="1"/>
</dbReference>
<sequence length="114" mass="12685">MDDMVRDKEILDGNATNDFSEENKLGEGGFGVVYKGTLQDGQEIAVKRLSKSSSQGIEELRNEVVLVAQLHHRNLIPPKVENLHGKRVTRSSRESLVGYNIYMRVPSSRSSIGT</sequence>
<dbReference type="GO" id="GO:0005886">
    <property type="term" value="C:plasma membrane"/>
    <property type="evidence" value="ECO:0007669"/>
    <property type="project" value="TreeGrafter"/>
</dbReference>
<evidence type="ECO:0000256" key="5">
    <source>
        <dbReference type="ARBA" id="ARBA00022840"/>
    </source>
</evidence>
<gene>
    <name evidence="8" type="ORF">QJS10_CPA09g01314</name>
</gene>
<keyword evidence="2" id="KW-0808">Transferase</keyword>
<evidence type="ECO:0000256" key="3">
    <source>
        <dbReference type="ARBA" id="ARBA00022741"/>
    </source>
</evidence>